<dbReference type="PANTHER" id="PTHR43201">
    <property type="entry name" value="ACYL-COA SYNTHETASE"/>
    <property type="match status" value="1"/>
</dbReference>
<dbReference type="InterPro" id="IPR042099">
    <property type="entry name" value="ANL_N_sf"/>
</dbReference>
<keyword evidence="2 5" id="KW-0436">Ligase</keyword>
<dbReference type="Pfam" id="PF13193">
    <property type="entry name" value="AMP-binding_C"/>
    <property type="match status" value="1"/>
</dbReference>
<dbReference type="OrthoDB" id="9765680at2"/>
<reference evidence="5 6" key="1">
    <citation type="journal article" date="2006" name="Int. J. Syst. Evol. Microbiol.">
        <title>Chryseobacterium hispanicum sp. nov., isolated from the drinking water distribution system of Sevilla, Spain.</title>
        <authorList>
            <person name="Gallego V."/>
            <person name="Garcia M.T."/>
            <person name="Ventosa A."/>
        </authorList>
    </citation>
    <scope>NUCLEOTIDE SEQUENCE [LARGE SCALE GENOMIC DNA]</scope>
    <source>
        <strain evidence="5 6">KCTC 22104</strain>
    </source>
</reference>
<feature type="domain" description="AMP-binding enzyme C-terminal" evidence="4">
    <location>
        <begin position="435"/>
        <end position="510"/>
    </location>
</feature>
<evidence type="ECO:0000256" key="2">
    <source>
        <dbReference type="ARBA" id="ARBA00022598"/>
    </source>
</evidence>
<sequence>MLNLNTFLNYNARNYPHKQAFIQGDNSMTFEELESSVNKVANGLTSMGILPGDKIALSCPNLFYFPIIYYAILKTGAAIVPLSILLRPNEIALQLTHSESKAFFCFEDTPGLPMGTWGFEGFSQAESCKHFITIPTGSSATQPFENSISYFHLIQGQSDVYECYPTLETDTAVILYTSGTTGDPKGVEISHSAIVWNAQAAFNTFRGTQNDILLTALPLFHSFGQGCNMNCSIIGGMTNILMLKFDPVAALKEMHKHKVTILTAVPTMYWQLVQSGKTEETKALLPEIRQNLRLCGGGAAKVPPQISKDFYEMFGMKIYEGMGISESSGIVSLCSVDKEPVLGSIGVPIQGTEFKIIKEDGSDTEVNEIGELCFRGVSAMKGYYKNPEATQEVMLANGWIRSGDVGYVDETGNYFLVDRIKDLIIRGGRNIYPKEVEEVIMTHPAISMVAVIGIPDDKYGEEVKAYAVLKQGIAVTEAELMQWTKENIAGYKYPRYIQLVETLPMTASGKISKKDLKTLHKDTVNNN</sequence>
<dbReference type="FunFam" id="3.30.300.30:FF:000008">
    <property type="entry name" value="2,3-dihydroxybenzoate-AMP ligase"/>
    <property type="match status" value="1"/>
</dbReference>
<accession>A0A3D9CXE3</accession>
<evidence type="ECO:0000313" key="6">
    <source>
        <dbReference type="Proteomes" id="UP000256326"/>
    </source>
</evidence>
<dbReference type="SUPFAM" id="SSF56801">
    <property type="entry name" value="Acetyl-CoA synthetase-like"/>
    <property type="match status" value="1"/>
</dbReference>
<evidence type="ECO:0000259" key="4">
    <source>
        <dbReference type="Pfam" id="PF13193"/>
    </source>
</evidence>
<dbReference type="GO" id="GO:0006631">
    <property type="term" value="P:fatty acid metabolic process"/>
    <property type="evidence" value="ECO:0007669"/>
    <property type="project" value="TreeGrafter"/>
</dbReference>
<dbReference type="PROSITE" id="PS00455">
    <property type="entry name" value="AMP_BINDING"/>
    <property type="match status" value="1"/>
</dbReference>
<dbReference type="Gene3D" id="3.40.50.12780">
    <property type="entry name" value="N-terminal domain of ligase-like"/>
    <property type="match status" value="1"/>
</dbReference>
<dbReference type="AlphaFoldDB" id="A0A3D9CXE3"/>
<dbReference type="InterPro" id="IPR020845">
    <property type="entry name" value="AMP-binding_CS"/>
</dbReference>
<comment type="similarity">
    <text evidence="1">Belongs to the ATP-dependent AMP-binding enzyme family.</text>
</comment>
<dbReference type="Gene3D" id="3.30.300.30">
    <property type="match status" value="1"/>
</dbReference>
<dbReference type="GO" id="GO:0031956">
    <property type="term" value="F:medium-chain fatty acid-CoA ligase activity"/>
    <property type="evidence" value="ECO:0007669"/>
    <property type="project" value="TreeGrafter"/>
</dbReference>
<organism evidence="5 6">
    <name type="scientific">Epilithonimonas hispanica</name>
    <dbReference type="NCBI Taxonomy" id="358687"/>
    <lineage>
        <taxon>Bacteria</taxon>
        <taxon>Pseudomonadati</taxon>
        <taxon>Bacteroidota</taxon>
        <taxon>Flavobacteriia</taxon>
        <taxon>Flavobacteriales</taxon>
        <taxon>Weeksellaceae</taxon>
        <taxon>Chryseobacterium group</taxon>
        <taxon>Epilithonimonas</taxon>
    </lineage>
</organism>
<dbReference type="InterPro" id="IPR045851">
    <property type="entry name" value="AMP-bd_C_sf"/>
</dbReference>
<comment type="caution">
    <text evidence="5">The sequence shown here is derived from an EMBL/GenBank/DDBJ whole genome shotgun (WGS) entry which is preliminary data.</text>
</comment>
<gene>
    <name evidence="5" type="ORF">DRF58_09955</name>
</gene>
<dbReference type="InterPro" id="IPR025110">
    <property type="entry name" value="AMP-bd_C"/>
</dbReference>
<dbReference type="RefSeq" id="WP_116035098.1">
    <property type="nucleotide sequence ID" value="NZ_JBHLVV010000062.1"/>
</dbReference>
<evidence type="ECO:0000313" key="5">
    <source>
        <dbReference type="EMBL" id="REC70297.1"/>
    </source>
</evidence>
<dbReference type="InterPro" id="IPR000873">
    <property type="entry name" value="AMP-dep_synth/lig_dom"/>
</dbReference>
<dbReference type="EMBL" id="QNUG01000018">
    <property type="protein sequence ID" value="REC70297.1"/>
    <property type="molecule type" value="Genomic_DNA"/>
</dbReference>
<dbReference type="PANTHER" id="PTHR43201:SF5">
    <property type="entry name" value="MEDIUM-CHAIN ACYL-COA LIGASE ACSF2, MITOCHONDRIAL"/>
    <property type="match status" value="1"/>
</dbReference>
<proteinExistence type="inferred from homology"/>
<protein>
    <submittedName>
        <fullName evidence="5">Long-chain fatty acid--CoA ligase</fullName>
    </submittedName>
</protein>
<dbReference type="Pfam" id="PF00501">
    <property type="entry name" value="AMP-binding"/>
    <property type="match status" value="1"/>
</dbReference>
<keyword evidence="6" id="KW-1185">Reference proteome</keyword>
<dbReference type="Proteomes" id="UP000256326">
    <property type="component" value="Unassembled WGS sequence"/>
</dbReference>
<name>A0A3D9CXE3_9FLAO</name>
<evidence type="ECO:0000256" key="1">
    <source>
        <dbReference type="ARBA" id="ARBA00006432"/>
    </source>
</evidence>
<evidence type="ECO:0000259" key="3">
    <source>
        <dbReference type="Pfam" id="PF00501"/>
    </source>
</evidence>
<feature type="domain" description="AMP-dependent synthetase/ligase" evidence="3">
    <location>
        <begin position="10"/>
        <end position="384"/>
    </location>
</feature>